<dbReference type="AlphaFoldDB" id="A0A4E0R4W6"/>
<evidence type="ECO:0000313" key="1">
    <source>
        <dbReference type="EMBL" id="THD21294.1"/>
    </source>
</evidence>
<evidence type="ECO:0000313" key="2">
    <source>
        <dbReference type="Proteomes" id="UP000230066"/>
    </source>
</evidence>
<comment type="caution">
    <text evidence="1">The sequence shown here is derived from an EMBL/GenBank/DDBJ whole genome shotgun (WGS) entry which is preliminary data.</text>
</comment>
<dbReference type="Proteomes" id="UP000230066">
    <property type="component" value="Unassembled WGS sequence"/>
</dbReference>
<protein>
    <submittedName>
        <fullName evidence="1">Uncharacterized protein</fullName>
    </submittedName>
</protein>
<proteinExistence type="predicted"/>
<name>A0A4E0R4W6_FASHE</name>
<reference evidence="1" key="1">
    <citation type="submission" date="2019-03" db="EMBL/GenBank/DDBJ databases">
        <title>Improved annotation for the trematode Fasciola hepatica.</title>
        <authorList>
            <person name="Choi Y.-J."/>
            <person name="Martin J."/>
            <person name="Mitreva M."/>
        </authorList>
    </citation>
    <scope>NUCLEOTIDE SEQUENCE [LARGE SCALE GENOMIC DNA]</scope>
</reference>
<gene>
    <name evidence="1" type="ORF">D915_007796</name>
</gene>
<keyword evidence="2" id="KW-1185">Reference proteome</keyword>
<organism evidence="1 2">
    <name type="scientific">Fasciola hepatica</name>
    <name type="common">Liver fluke</name>
    <dbReference type="NCBI Taxonomy" id="6192"/>
    <lineage>
        <taxon>Eukaryota</taxon>
        <taxon>Metazoa</taxon>
        <taxon>Spiralia</taxon>
        <taxon>Lophotrochozoa</taxon>
        <taxon>Platyhelminthes</taxon>
        <taxon>Trematoda</taxon>
        <taxon>Digenea</taxon>
        <taxon>Plagiorchiida</taxon>
        <taxon>Echinostomata</taxon>
        <taxon>Echinostomatoidea</taxon>
        <taxon>Fasciolidae</taxon>
        <taxon>Fasciola</taxon>
    </lineage>
</organism>
<dbReference type="EMBL" id="JXXN02003673">
    <property type="protein sequence ID" value="THD21294.1"/>
    <property type="molecule type" value="Genomic_DNA"/>
</dbReference>
<accession>A0A4E0R4W6</accession>
<sequence length="94" mass="10426">MVAVAEEHQDGFRASGGFLPQSMQTRPIFLPGSKILKGGPLISCGWSHQENRFVIPEFGRKEEKANDVSAYGFMNFLLACVSMKHAFNCAGYRN</sequence>